<dbReference type="Gene3D" id="3.60.15.10">
    <property type="entry name" value="Ribonuclease Z/Hydroxyacylglutathione hydrolase-like"/>
    <property type="match status" value="1"/>
</dbReference>
<proteinExistence type="predicted"/>
<keyword evidence="2" id="KW-1185">Reference proteome</keyword>
<accession>A0A0U9HHW6</accession>
<dbReference type="Pfam" id="PF13483">
    <property type="entry name" value="Lactamase_B_3"/>
    <property type="match status" value="1"/>
</dbReference>
<dbReference type="PANTHER" id="PTHR42967">
    <property type="entry name" value="METAL DEPENDENT HYDROLASE"/>
    <property type="match status" value="1"/>
</dbReference>
<dbReference type="STRING" id="224999.GCA_001485475_01743"/>
<evidence type="ECO:0000313" key="1">
    <source>
        <dbReference type="EMBL" id="GAQ25707.1"/>
    </source>
</evidence>
<dbReference type="RefSeq" id="WP_059033137.1">
    <property type="nucleotide sequence ID" value="NZ_DF977002.1"/>
</dbReference>
<dbReference type="OrthoDB" id="9789133at2"/>
<dbReference type="PANTHER" id="PTHR42967:SF1">
    <property type="entry name" value="MBL FOLD METALLO-HYDROLASE"/>
    <property type="match status" value="1"/>
</dbReference>
<gene>
    <name evidence="1" type="ORF">TSYNT_8244</name>
</gene>
<dbReference type="Proteomes" id="UP000062160">
    <property type="component" value="Unassembled WGS sequence"/>
</dbReference>
<name>A0A0U9HHW6_9FIRM</name>
<dbReference type="EMBL" id="DF977002">
    <property type="protein sequence ID" value="GAQ25707.1"/>
    <property type="molecule type" value="Genomic_DNA"/>
</dbReference>
<dbReference type="SUPFAM" id="SSF56281">
    <property type="entry name" value="Metallo-hydrolase/oxidoreductase"/>
    <property type="match status" value="1"/>
</dbReference>
<protein>
    <submittedName>
        <fullName evidence="1">L-ascorbate metabolism protein UlaG, beta-lactamase superfamily</fullName>
    </submittedName>
</protein>
<dbReference type="InterPro" id="IPR036866">
    <property type="entry name" value="RibonucZ/Hydroxyglut_hydro"/>
</dbReference>
<organism evidence="1">
    <name type="scientific">Tepidanaerobacter syntrophicus</name>
    <dbReference type="NCBI Taxonomy" id="224999"/>
    <lineage>
        <taxon>Bacteria</taxon>
        <taxon>Bacillati</taxon>
        <taxon>Bacillota</taxon>
        <taxon>Clostridia</taxon>
        <taxon>Thermosediminibacterales</taxon>
        <taxon>Tepidanaerobacteraceae</taxon>
        <taxon>Tepidanaerobacter</taxon>
    </lineage>
</organism>
<dbReference type="AlphaFoldDB" id="A0A0U9HHW6"/>
<evidence type="ECO:0000313" key="2">
    <source>
        <dbReference type="Proteomes" id="UP000062160"/>
    </source>
</evidence>
<reference evidence="1" key="1">
    <citation type="journal article" date="2016" name="Genome Announc.">
        <title>Draft Genome Sequence of the Syntrophic Lactate-Degrading Bacterium Tepidanaerobacter syntrophicus JLT.</title>
        <authorList>
            <person name="Matsuura N."/>
            <person name="Ohashi A."/>
            <person name="Tourlousse D.M."/>
            <person name="Sekiguchi Y."/>
        </authorList>
    </citation>
    <scope>NUCLEOTIDE SEQUENCE [LARGE SCALE GENOMIC DNA]</scope>
    <source>
        <strain evidence="1">JL</strain>
    </source>
</reference>
<sequence length="212" mass="23225">MKIRWLGHSCFLLEANDGTKIVTDPFDGSVGYKIPMVEADIVTVSHEHYDHNYVEGIQGEPEVIRSAGECAIDGINIKGVPAFHDEAKGAKRGPNIIFVFEIDGLRICHLGDLGHLLSKSQLEEIGDIDVLLIPVGGTFTVNAEGALAVIDQISPKIVIPMHYKTPAVSMPIDPVDKFVEKIGNAERIDSNTIEITPETLGDERRVIILNYE</sequence>